<evidence type="ECO:0000313" key="2">
    <source>
        <dbReference type="EMBL" id="NHC13602.1"/>
    </source>
</evidence>
<dbReference type="EMBL" id="JAANNP010000002">
    <property type="protein sequence ID" value="NHC13602.1"/>
    <property type="molecule type" value="Genomic_DNA"/>
</dbReference>
<evidence type="ECO:0008006" key="4">
    <source>
        <dbReference type="Google" id="ProtNLM"/>
    </source>
</evidence>
<keyword evidence="3" id="KW-1185">Reference proteome</keyword>
<sequence length="245" mass="25870">MRIRTLVGAVVGAATALTTLVAAPGTFGAAVARAGVEPPVATALDVSRPVHVFARAVPVTETLTLRFSTPVDGSVTATLRPPRGSALPVRFELADEYGLAWRAKAVLPPTAALGTWTLDDIRWEYTDDRGAAVAISAPETSAFTLRHASTVEIGVDRKRLRAGRTLTVYGRVLSLYGDPVAKAPLELQGRVGSGAWEKLRAYRTTKDGWVVARGPAEGSLQLRWRMPGTTTVAASTSPVVTVSVS</sequence>
<comment type="caution">
    <text evidence="2">The sequence shown here is derived from an EMBL/GenBank/DDBJ whole genome shotgun (WGS) entry which is preliminary data.</text>
</comment>
<keyword evidence="1" id="KW-0732">Signal</keyword>
<gene>
    <name evidence="2" type="ORF">G9H71_07380</name>
</gene>
<protein>
    <recommendedName>
        <fullName evidence="4">Ig-like domain-containing protein</fullName>
    </recommendedName>
</protein>
<reference evidence="2 3" key="1">
    <citation type="submission" date="2020-03" db="EMBL/GenBank/DDBJ databases">
        <title>Two novel Motilibacter sp.</title>
        <authorList>
            <person name="Liu S."/>
        </authorList>
    </citation>
    <scope>NUCLEOTIDE SEQUENCE [LARGE SCALE GENOMIC DNA]</scope>
    <source>
        <strain evidence="2 3">E257</strain>
    </source>
</reference>
<feature type="signal peptide" evidence="1">
    <location>
        <begin position="1"/>
        <end position="22"/>
    </location>
</feature>
<proteinExistence type="predicted"/>
<feature type="chain" id="PRO_5046796148" description="Ig-like domain-containing protein" evidence="1">
    <location>
        <begin position="23"/>
        <end position="245"/>
    </location>
</feature>
<organism evidence="2 3">
    <name type="scientific">Motilibacter deserti</name>
    <dbReference type="NCBI Taxonomy" id="2714956"/>
    <lineage>
        <taxon>Bacteria</taxon>
        <taxon>Bacillati</taxon>
        <taxon>Actinomycetota</taxon>
        <taxon>Actinomycetes</taxon>
        <taxon>Motilibacterales</taxon>
        <taxon>Motilibacteraceae</taxon>
        <taxon>Motilibacter</taxon>
    </lineage>
</organism>
<accession>A0ABX0GRW9</accession>
<name>A0ABX0GRW9_9ACTN</name>
<dbReference type="RefSeq" id="WP_166280238.1">
    <property type="nucleotide sequence ID" value="NZ_JAANNP010000002.1"/>
</dbReference>
<dbReference type="Proteomes" id="UP000800981">
    <property type="component" value="Unassembled WGS sequence"/>
</dbReference>
<evidence type="ECO:0000313" key="3">
    <source>
        <dbReference type="Proteomes" id="UP000800981"/>
    </source>
</evidence>
<evidence type="ECO:0000256" key="1">
    <source>
        <dbReference type="SAM" id="SignalP"/>
    </source>
</evidence>